<feature type="transmembrane region" description="Helical" evidence="1">
    <location>
        <begin position="82"/>
        <end position="100"/>
    </location>
</feature>
<feature type="transmembrane region" description="Helical" evidence="1">
    <location>
        <begin position="44"/>
        <end position="62"/>
    </location>
</feature>
<keyword evidence="1" id="KW-0812">Transmembrane</keyword>
<evidence type="ECO:0000256" key="1">
    <source>
        <dbReference type="SAM" id="Phobius"/>
    </source>
</evidence>
<feature type="transmembrane region" description="Helical" evidence="1">
    <location>
        <begin position="171"/>
        <end position="194"/>
    </location>
</feature>
<reference evidence="2" key="1">
    <citation type="submission" date="2023-06" db="EMBL/GenBank/DDBJ databases">
        <title>Identification of two novel mycobacterium reveal diversities and complexities of Mycobacterium gordonae clade.</title>
        <authorList>
            <person name="Matsumoto Y."/>
            <person name="Nakamura S."/>
            <person name="Motooka D."/>
            <person name="Fukushima K."/>
        </authorList>
    </citation>
    <scope>NUCLEOTIDE SEQUENCE</scope>
    <source>
        <strain evidence="2">TY812</strain>
    </source>
</reference>
<feature type="transmembrane region" description="Helical" evidence="1">
    <location>
        <begin position="330"/>
        <end position="348"/>
    </location>
</feature>
<dbReference type="EMBL" id="JAUFSA010000001">
    <property type="protein sequence ID" value="MDP7734511.1"/>
    <property type="molecule type" value="Genomic_DNA"/>
</dbReference>
<dbReference type="RefSeq" id="WP_205879579.1">
    <property type="nucleotide sequence ID" value="NZ_JAUFSA010000001.1"/>
</dbReference>
<evidence type="ECO:0008006" key="4">
    <source>
        <dbReference type="Google" id="ProtNLM"/>
    </source>
</evidence>
<proteinExistence type="predicted"/>
<protein>
    <recommendedName>
        <fullName evidence="4">Integral membrane protein</fullName>
    </recommendedName>
</protein>
<evidence type="ECO:0000313" key="3">
    <source>
        <dbReference type="Proteomes" id="UP001229081"/>
    </source>
</evidence>
<feature type="transmembrane region" description="Helical" evidence="1">
    <location>
        <begin position="112"/>
        <end position="133"/>
    </location>
</feature>
<keyword evidence="1" id="KW-1133">Transmembrane helix</keyword>
<dbReference type="Proteomes" id="UP001229081">
    <property type="component" value="Unassembled WGS sequence"/>
</dbReference>
<feature type="transmembrane region" description="Helical" evidence="1">
    <location>
        <begin position="206"/>
        <end position="226"/>
    </location>
</feature>
<comment type="caution">
    <text evidence="2">The sequence shown here is derived from an EMBL/GenBank/DDBJ whole genome shotgun (WGS) entry which is preliminary data.</text>
</comment>
<evidence type="ECO:0000313" key="2">
    <source>
        <dbReference type="EMBL" id="MDP7734511.1"/>
    </source>
</evidence>
<dbReference type="AlphaFoldDB" id="A0AAJ1W280"/>
<gene>
    <name evidence="2" type="ORF">QXL92_07115</name>
</gene>
<feature type="transmembrane region" description="Helical" evidence="1">
    <location>
        <begin position="269"/>
        <end position="302"/>
    </location>
</feature>
<keyword evidence="1" id="KW-0472">Membrane</keyword>
<accession>A0AAJ1W280</accession>
<name>A0AAJ1W280_9MYCO</name>
<sequence>MSPLLRSLVRRATVTDEAESWFLERGLPSVLTTRGRWRRLWSRSAPVLAAYAGLHCWSLPVLFLTDGRQDIVIEGTPSAREWALLGLIGLAPVVMAAAGWSVSRIANRRYRALAATASVTIVGIVVVIESGAAHLPDTVITAVVFMVLTGCGVGSVVGWTTRMTLSHLASIGSLAVRALPVVLLTTLVFFNGNVWLMSATISADRLALAVFFLVGIAAAFVVSATAERVKPMLRSSSPAPEDAERLAGTPFETMADPPGRPRLTRAERVNVVFVLAASQLAQIAVVAALTAGIYVLLGLIVLTPALLKEWAHTTDFDATMLGLTVPVPDSLIHLCLFLGALTFMYISARAAGDDDYRSNFVDPLIGDLHATLTARNRYRNRMANAPVTSVDAADLGD</sequence>
<feature type="transmembrane region" description="Helical" evidence="1">
    <location>
        <begin position="139"/>
        <end position="159"/>
    </location>
</feature>
<organism evidence="2 3">
    <name type="scientific">Mycobacterium paragordonae</name>
    <dbReference type="NCBI Taxonomy" id="1389713"/>
    <lineage>
        <taxon>Bacteria</taxon>
        <taxon>Bacillati</taxon>
        <taxon>Actinomycetota</taxon>
        <taxon>Actinomycetes</taxon>
        <taxon>Mycobacteriales</taxon>
        <taxon>Mycobacteriaceae</taxon>
        <taxon>Mycobacterium</taxon>
    </lineage>
</organism>